<accession>A0ABW6CYT1</accession>
<dbReference type="Pfam" id="PF00456">
    <property type="entry name" value="Transketolase_N"/>
    <property type="match status" value="1"/>
</dbReference>
<comment type="cofactor">
    <cofactor evidence="1">
        <name>thiamine diphosphate</name>
        <dbReference type="ChEBI" id="CHEBI:58937"/>
    </cofactor>
</comment>
<dbReference type="PANTHER" id="PTHR47514:SF1">
    <property type="entry name" value="TRANSKETOLASE N-TERMINAL SECTION-RELATED"/>
    <property type="match status" value="1"/>
</dbReference>
<comment type="similarity">
    <text evidence="2">Belongs to the transketolase family.</text>
</comment>
<evidence type="ECO:0000313" key="5">
    <source>
        <dbReference type="EMBL" id="MFD3274945.1"/>
    </source>
</evidence>
<name>A0ABW6CYT1_9BACT</name>
<organism evidence="5 6">
    <name type="scientific">Aquirufa echingensis</name>
    <dbReference type="NCBI Taxonomy" id="3096516"/>
    <lineage>
        <taxon>Bacteria</taxon>
        <taxon>Pseudomonadati</taxon>
        <taxon>Bacteroidota</taxon>
        <taxon>Cytophagia</taxon>
        <taxon>Cytophagales</taxon>
        <taxon>Flectobacillaceae</taxon>
        <taxon>Aquirufa</taxon>
    </lineage>
</organism>
<reference evidence="5 6" key="1">
    <citation type="submission" date="2024-03" db="EMBL/GenBank/DDBJ databases">
        <title>Aquirufa genome sequencing.</title>
        <authorList>
            <person name="Pitt A."/>
            <person name="Hahn M.W."/>
        </authorList>
    </citation>
    <scope>NUCLEOTIDE SEQUENCE [LARGE SCALE GENOMIC DNA]</scope>
    <source>
        <strain evidence="5 6">PLAD-142S6K</strain>
    </source>
</reference>
<dbReference type="SUPFAM" id="SSF52518">
    <property type="entry name" value="Thiamin diphosphate-binding fold (THDP-binding)"/>
    <property type="match status" value="1"/>
</dbReference>
<dbReference type="Proteomes" id="UP001598114">
    <property type="component" value="Unassembled WGS sequence"/>
</dbReference>
<dbReference type="InterPro" id="IPR005474">
    <property type="entry name" value="Transketolase_N"/>
</dbReference>
<evidence type="ECO:0000256" key="3">
    <source>
        <dbReference type="ARBA" id="ARBA00023052"/>
    </source>
</evidence>
<feature type="domain" description="Transketolase N-terminal" evidence="4">
    <location>
        <begin position="42"/>
        <end position="245"/>
    </location>
</feature>
<keyword evidence="3" id="KW-0786">Thiamine pyrophosphate</keyword>
<keyword evidence="6" id="KW-1185">Reference proteome</keyword>
<dbReference type="EMBL" id="JBBKYA010000001">
    <property type="protein sequence ID" value="MFD3274945.1"/>
    <property type="molecule type" value="Genomic_DNA"/>
</dbReference>
<sequence length="258" mass="28715">MKQLDLRRRLLKLYFDAKCGHIACSLSCLDLLIALFGQKKEDERVILSKGHAAGALYVMLNHIGEISDNMLTTFYQNGTKLSAHPSANSFTNIPFALGSLGHGFPIASGMAKAKKINRDSDFVYVLMSDGETNEGTTWEAAHFAVANRLDNLIVIIDRNRLQGFGGTDSVLGDTAAVEKWQAIGFDVQEVDGHDLKALEKSIQRCKQENLGSPHVIIANTIKGKGVDYMENKMEWHYLPMNEEQYENAILSLEKVYYA</sequence>
<gene>
    <name evidence="5" type="ORF">SKC38_01740</name>
</gene>
<evidence type="ECO:0000313" key="6">
    <source>
        <dbReference type="Proteomes" id="UP001598114"/>
    </source>
</evidence>
<protein>
    <submittedName>
        <fullName evidence="5">1-deoxy-D-xylulose-5-phosphate synthase N-terminal domain-containing protein</fullName>
    </submittedName>
</protein>
<evidence type="ECO:0000259" key="4">
    <source>
        <dbReference type="Pfam" id="PF00456"/>
    </source>
</evidence>
<dbReference type="PANTHER" id="PTHR47514">
    <property type="entry name" value="TRANSKETOLASE N-TERMINAL SECTION-RELATED"/>
    <property type="match status" value="1"/>
</dbReference>
<dbReference type="Gene3D" id="3.40.50.970">
    <property type="match status" value="1"/>
</dbReference>
<evidence type="ECO:0000256" key="2">
    <source>
        <dbReference type="ARBA" id="ARBA00007131"/>
    </source>
</evidence>
<dbReference type="RefSeq" id="WP_377974560.1">
    <property type="nucleotide sequence ID" value="NZ_JBBKYA010000001.1"/>
</dbReference>
<proteinExistence type="inferred from homology"/>
<comment type="caution">
    <text evidence="5">The sequence shown here is derived from an EMBL/GenBank/DDBJ whole genome shotgun (WGS) entry which is preliminary data.</text>
</comment>
<evidence type="ECO:0000256" key="1">
    <source>
        <dbReference type="ARBA" id="ARBA00001964"/>
    </source>
</evidence>
<dbReference type="InterPro" id="IPR029061">
    <property type="entry name" value="THDP-binding"/>
</dbReference>